<keyword evidence="6" id="KW-0675">Receptor</keyword>
<dbReference type="GO" id="GO:0005886">
    <property type="term" value="C:plasma membrane"/>
    <property type="evidence" value="ECO:0007669"/>
    <property type="project" value="UniProtKB-SubCell"/>
</dbReference>
<keyword evidence="5" id="KW-0807">Transducer</keyword>
<accession>A0AAN7RTT0</accession>
<evidence type="ECO:0000256" key="5">
    <source>
        <dbReference type="ARBA" id="ARBA00023040"/>
    </source>
</evidence>
<dbReference type="GO" id="GO:0004930">
    <property type="term" value="F:G protein-coupled receptor activity"/>
    <property type="evidence" value="ECO:0007669"/>
    <property type="project" value="UniProtKB-KW"/>
</dbReference>
<dbReference type="EMBL" id="JAUNZN010000029">
    <property type="protein sequence ID" value="KAK4807498.1"/>
    <property type="molecule type" value="Genomic_DNA"/>
</dbReference>
<keyword evidence="3" id="KW-0716">Sensory transduction</keyword>
<dbReference type="AlphaFoldDB" id="A0AAN7RTT0"/>
<comment type="caution">
    <text evidence="8">The sequence shown here is derived from an EMBL/GenBank/DDBJ whole genome shotgun (WGS) entry which is preliminary data.</text>
</comment>
<evidence type="ECO:0000256" key="2">
    <source>
        <dbReference type="ARBA" id="ARBA00022475"/>
    </source>
</evidence>
<evidence type="ECO:0000256" key="4">
    <source>
        <dbReference type="ARBA" id="ARBA00022725"/>
    </source>
</evidence>
<keyword evidence="5" id="KW-0297">G-protein coupled receptor</keyword>
<feature type="signal peptide" evidence="7">
    <location>
        <begin position="1"/>
        <end position="23"/>
    </location>
</feature>
<gene>
    <name evidence="8" type="ORF">QYF61_023721</name>
</gene>
<dbReference type="SUPFAM" id="SSF81321">
    <property type="entry name" value="Family A G protein-coupled receptor-like"/>
    <property type="match status" value="1"/>
</dbReference>
<protein>
    <submittedName>
        <fullName evidence="8">Uncharacterized protein</fullName>
    </submittedName>
</protein>
<keyword evidence="2" id="KW-0472">Membrane</keyword>
<feature type="chain" id="PRO_5042903139" evidence="7">
    <location>
        <begin position="24"/>
        <end position="519"/>
    </location>
</feature>
<organism evidence="8 9">
    <name type="scientific">Mycteria americana</name>
    <name type="common">Wood stork</name>
    <dbReference type="NCBI Taxonomy" id="33587"/>
    <lineage>
        <taxon>Eukaryota</taxon>
        <taxon>Metazoa</taxon>
        <taxon>Chordata</taxon>
        <taxon>Craniata</taxon>
        <taxon>Vertebrata</taxon>
        <taxon>Euteleostomi</taxon>
        <taxon>Archelosauria</taxon>
        <taxon>Archosauria</taxon>
        <taxon>Dinosauria</taxon>
        <taxon>Saurischia</taxon>
        <taxon>Theropoda</taxon>
        <taxon>Coelurosauria</taxon>
        <taxon>Aves</taxon>
        <taxon>Neognathae</taxon>
        <taxon>Neoaves</taxon>
        <taxon>Aequornithes</taxon>
        <taxon>Ciconiiformes</taxon>
        <taxon>Ciconiidae</taxon>
        <taxon>Mycteria</taxon>
    </lineage>
</organism>
<reference evidence="8 9" key="1">
    <citation type="journal article" date="2023" name="J. Hered.">
        <title>Chromosome-level genome of the wood stork (Mycteria americana) provides insight into avian chromosome evolution.</title>
        <authorList>
            <person name="Flamio R. Jr."/>
            <person name="Ramstad K.M."/>
        </authorList>
    </citation>
    <scope>NUCLEOTIDE SEQUENCE [LARGE SCALE GENOMIC DNA]</scope>
    <source>
        <strain evidence="8">JAX WOST 10</strain>
    </source>
</reference>
<sequence>MTGTAPSLPITVLVLFPAPFACTECVLLVTTSCDHYWAVCHPLLSTRLMNSGLSPEGSCTFARGISASTFCGPSGVDHCCDFTPLLELSRRDTVTLMLFPLITRFLDPLLLFLLTQLTCVCIRAGPGWAALPSSTGRQKAFSTCSSHLTSATTVFYSTLIPACVMLRTTLLRYPAQSPHLQPVDQKGWGEWNTEKNAQKSCELHREPIGPLMGLQGEVTAGPEDLERCVLCARHSPARVGYGEGFWCGKGQRGARGAGWHQRDTSLKYLGKAREIREVPRSSEKANFKPIFKKGKKEDWEKYRLVSFTSVPGKVSMFSTIYVLGSTQMFAQRWSLPPRHPVVTEAPMWERPIKAEGLDMGCHIPPLEDLMGQQQVHGLVVSTGEAERPAAGRWLGRSWEIMPCQPDCLHDEITALVHEGCATVEGTVDVVYLSFSRKFGMVSLNILPLKLGHYMGHCGTAQGTLLGPLQFNTCVHDPEEATLTTFVDGTKLGGPFLCLGIAFRRNLNRQKHCPVGTVMK</sequence>
<evidence type="ECO:0000313" key="8">
    <source>
        <dbReference type="EMBL" id="KAK4807498.1"/>
    </source>
</evidence>
<evidence type="ECO:0000256" key="1">
    <source>
        <dbReference type="ARBA" id="ARBA00004651"/>
    </source>
</evidence>
<dbReference type="GO" id="GO:0007608">
    <property type="term" value="P:sensory perception of smell"/>
    <property type="evidence" value="ECO:0007669"/>
    <property type="project" value="UniProtKB-KW"/>
</dbReference>
<keyword evidence="4" id="KW-0552">Olfaction</keyword>
<dbReference type="Proteomes" id="UP001333110">
    <property type="component" value="Unassembled WGS sequence"/>
</dbReference>
<keyword evidence="7" id="KW-0732">Signal</keyword>
<dbReference type="PANTHER" id="PTHR24242:SF359">
    <property type="entry name" value="ODORANT RECEPTOR-RELATED"/>
    <property type="match status" value="1"/>
</dbReference>
<dbReference type="InterPro" id="IPR050939">
    <property type="entry name" value="Olfactory_GPCR1"/>
</dbReference>
<keyword evidence="2" id="KW-1003">Cell membrane</keyword>
<evidence type="ECO:0000256" key="6">
    <source>
        <dbReference type="ARBA" id="ARBA00023170"/>
    </source>
</evidence>
<comment type="subcellular location">
    <subcellularLocation>
        <location evidence="1">Cell membrane</location>
        <topology evidence="1">Multi-pass membrane protein</topology>
    </subcellularLocation>
</comment>
<keyword evidence="9" id="KW-1185">Reference proteome</keyword>
<proteinExistence type="predicted"/>
<dbReference type="PANTHER" id="PTHR24242">
    <property type="entry name" value="G-PROTEIN COUPLED RECEPTOR"/>
    <property type="match status" value="1"/>
</dbReference>
<evidence type="ECO:0000256" key="3">
    <source>
        <dbReference type="ARBA" id="ARBA00022606"/>
    </source>
</evidence>
<evidence type="ECO:0000313" key="9">
    <source>
        <dbReference type="Proteomes" id="UP001333110"/>
    </source>
</evidence>
<name>A0AAN7RTT0_MYCAM</name>
<evidence type="ECO:0000256" key="7">
    <source>
        <dbReference type="SAM" id="SignalP"/>
    </source>
</evidence>